<gene>
    <name evidence="5" type="ORF">P8192_09185</name>
</gene>
<dbReference type="EMBL" id="CP121252">
    <property type="protein sequence ID" value="WFP15579.1"/>
    <property type="molecule type" value="Genomic_DNA"/>
</dbReference>
<dbReference type="SMART" id="SM00895">
    <property type="entry name" value="FCD"/>
    <property type="match status" value="1"/>
</dbReference>
<evidence type="ECO:0000256" key="1">
    <source>
        <dbReference type="ARBA" id="ARBA00023015"/>
    </source>
</evidence>
<keyword evidence="2" id="KW-0238">DNA-binding</keyword>
<dbReference type="InterPro" id="IPR000524">
    <property type="entry name" value="Tscrpt_reg_HTH_GntR"/>
</dbReference>
<keyword evidence="3" id="KW-0804">Transcription</keyword>
<name>A0ABY8H384_9MICC</name>
<dbReference type="SMART" id="SM00345">
    <property type="entry name" value="HTH_GNTR"/>
    <property type="match status" value="1"/>
</dbReference>
<dbReference type="CDD" id="cd07377">
    <property type="entry name" value="WHTH_GntR"/>
    <property type="match status" value="1"/>
</dbReference>
<evidence type="ECO:0000313" key="5">
    <source>
        <dbReference type="EMBL" id="WFP15579.1"/>
    </source>
</evidence>
<dbReference type="PRINTS" id="PR00035">
    <property type="entry name" value="HTHGNTR"/>
</dbReference>
<dbReference type="Proteomes" id="UP001219037">
    <property type="component" value="Chromosome"/>
</dbReference>
<dbReference type="Gene3D" id="1.20.120.530">
    <property type="entry name" value="GntR ligand-binding domain-like"/>
    <property type="match status" value="1"/>
</dbReference>
<dbReference type="InterPro" id="IPR036390">
    <property type="entry name" value="WH_DNA-bd_sf"/>
</dbReference>
<evidence type="ECO:0000256" key="2">
    <source>
        <dbReference type="ARBA" id="ARBA00023125"/>
    </source>
</evidence>
<proteinExistence type="predicted"/>
<dbReference type="Gene3D" id="1.10.10.10">
    <property type="entry name" value="Winged helix-like DNA-binding domain superfamily/Winged helix DNA-binding domain"/>
    <property type="match status" value="1"/>
</dbReference>
<dbReference type="PANTHER" id="PTHR43537">
    <property type="entry name" value="TRANSCRIPTIONAL REGULATOR, GNTR FAMILY"/>
    <property type="match status" value="1"/>
</dbReference>
<dbReference type="InterPro" id="IPR036388">
    <property type="entry name" value="WH-like_DNA-bd_sf"/>
</dbReference>
<dbReference type="Pfam" id="PF07729">
    <property type="entry name" value="FCD"/>
    <property type="match status" value="1"/>
</dbReference>
<feature type="domain" description="HTH gntR-type" evidence="4">
    <location>
        <begin position="1"/>
        <end position="53"/>
    </location>
</feature>
<dbReference type="PROSITE" id="PS50949">
    <property type="entry name" value="HTH_GNTR"/>
    <property type="match status" value="1"/>
</dbReference>
<dbReference type="SUPFAM" id="SSF48008">
    <property type="entry name" value="GntR ligand-binding domain-like"/>
    <property type="match status" value="1"/>
</dbReference>
<accession>A0ABY8H384</accession>
<dbReference type="PANTHER" id="PTHR43537:SF52">
    <property type="entry name" value="FATTY ACID METABOLISM REGULATOR PROTEIN"/>
    <property type="match status" value="1"/>
</dbReference>
<dbReference type="InterPro" id="IPR008920">
    <property type="entry name" value="TF_FadR/GntR_C"/>
</dbReference>
<reference evidence="5 6" key="1">
    <citation type="submission" date="2023-04" db="EMBL/GenBank/DDBJ databases">
        <title>Funneling lignin-derived compounds into biodiesel using alkali-halophilic Citricoccus sp. P2.</title>
        <authorList>
            <person name="Luo C.-B."/>
        </authorList>
    </citation>
    <scope>NUCLEOTIDE SEQUENCE [LARGE SCALE GENOMIC DNA]</scope>
    <source>
        <strain evidence="5 6">P2</strain>
    </source>
</reference>
<dbReference type="Pfam" id="PF00392">
    <property type="entry name" value="GntR"/>
    <property type="match status" value="1"/>
</dbReference>
<protein>
    <submittedName>
        <fullName evidence="5">GntR family transcriptional regulator</fullName>
    </submittedName>
</protein>
<dbReference type="SUPFAM" id="SSF46785">
    <property type="entry name" value="Winged helix' DNA-binding domain"/>
    <property type="match status" value="1"/>
</dbReference>
<organism evidence="5 6">
    <name type="scientific">Citricoccus muralis</name>
    <dbReference type="NCBI Taxonomy" id="169134"/>
    <lineage>
        <taxon>Bacteria</taxon>
        <taxon>Bacillati</taxon>
        <taxon>Actinomycetota</taxon>
        <taxon>Actinomycetes</taxon>
        <taxon>Micrococcales</taxon>
        <taxon>Micrococcaceae</taxon>
        <taxon>Citricoccus</taxon>
    </lineage>
</organism>
<sequence>MSASLEPGTVLTEVEQSERLGVSRTPVREALNRLQADGLVASHRGRGLTVTTISMHVADELFDIRLAIEPLAVRRAADAMLDTASDATEARARFQDLALRFRTAEQQWHDADQPAVEDYYDLTRQLDRAVDETCANPYLAQILTGLRLHLARLRRLSQHDPARLAASAGEHARVAQAIAAGAPDLAEAASRIHLQLALQHLRLRIKDDIDSPQDPE</sequence>
<evidence type="ECO:0000313" key="6">
    <source>
        <dbReference type="Proteomes" id="UP001219037"/>
    </source>
</evidence>
<keyword evidence="1" id="KW-0805">Transcription regulation</keyword>
<keyword evidence="6" id="KW-1185">Reference proteome</keyword>
<evidence type="ECO:0000256" key="3">
    <source>
        <dbReference type="ARBA" id="ARBA00023163"/>
    </source>
</evidence>
<evidence type="ECO:0000259" key="4">
    <source>
        <dbReference type="PROSITE" id="PS50949"/>
    </source>
</evidence>
<dbReference type="InterPro" id="IPR011711">
    <property type="entry name" value="GntR_C"/>
</dbReference>